<sequence>MNVQQGQGQPGAAQPPQPQPMRIPMYRPEQMRSLEILSETDKEKYERGLRGLWDTMEKNPPDSTAHKTAKAKISEFSRMVFSKVANMRRNQSQAAQSGQGQQNTQQANQAALAAQQRANMAQPVARPGNPNVAATPAAPGQPRPAPSAPIAGQVSQQILNMANALVINPPPDIAGDAEKANRYRQEFRARYIKALLMMDGQQKKMQSLSLMAKERTQKGQPLTPEESAKYTSETDAARKIFNDAKRFAESLKAQALRGQLDGAGAGVGAAPPAGPSAAQGPTGQPVRPQPNTASGNPIQAATASVREAIGAAKNASSSAGLQVTTPNTSGPTAQAPQAIAPPVQTPTAPVPPSQPPVKLEAGSQQHHPPPVNTALAAQTAAGSAAGTPTPHSARAQPAQAATPTTAGPPGGPARPLTHQGALALANKSTHSVPTLGQQGHAGPVSASTPGSAGIANTPQAVHSHAHPQQIGAQHPSGAVHVPKMPIPKVLPERAQQIPQPVATGGGVSAGRPTLGNGLGTAGGTMNQPVIQKNPVFTFEAEGEHILDKKKLNELVRQCCGGGPPGQDGNYLTPDVEESCQQVADNFLDNVINTSCRLAKERGSKVLEIRDIQLVLERVYNIRIPGYTSDELRTVRKPQPSNAWLSKISAVQAAKVTRGDN</sequence>
<dbReference type="GO" id="GO:0005669">
    <property type="term" value="C:transcription factor TFIID complex"/>
    <property type="evidence" value="ECO:0007669"/>
    <property type="project" value="InterPro"/>
</dbReference>
<dbReference type="PANTHER" id="PTHR12264">
    <property type="entry name" value="TRANSCRIPTION INITIATION FACTOR TFIID SUBUNIT 12"/>
    <property type="match status" value="1"/>
</dbReference>
<evidence type="ECO:0000259" key="7">
    <source>
        <dbReference type="Pfam" id="PF03847"/>
    </source>
</evidence>
<feature type="region of interest" description="Disordered" evidence="6">
    <location>
        <begin position="1"/>
        <end position="23"/>
    </location>
</feature>
<evidence type="ECO:0000256" key="5">
    <source>
        <dbReference type="ARBA" id="ARBA00023242"/>
    </source>
</evidence>
<dbReference type="PANTHER" id="PTHR12264:SF21">
    <property type="entry name" value="TRANSCRIPTION INITIATION FACTOR TFIID SUBUNIT 12"/>
    <property type="match status" value="1"/>
</dbReference>
<feature type="compositionally biased region" description="Polar residues" evidence="6">
    <location>
        <begin position="445"/>
        <end position="457"/>
    </location>
</feature>
<comment type="similarity">
    <text evidence="2">Belongs to the TAF12 family.</text>
</comment>
<dbReference type="GO" id="GO:0017025">
    <property type="term" value="F:TBP-class protein binding"/>
    <property type="evidence" value="ECO:0007669"/>
    <property type="project" value="TreeGrafter"/>
</dbReference>
<dbReference type="OMA" id="INMAIPK"/>
<dbReference type="HOGENOM" id="CLU_014055_0_0_1"/>
<dbReference type="STRING" id="1229662.W3WNM6"/>
<keyword evidence="4" id="KW-0804">Transcription</keyword>
<feature type="region of interest" description="Disordered" evidence="6">
    <location>
        <begin position="263"/>
        <end position="298"/>
    </location>
</feature>
<accession>W3WNM6</accession>
<gene>
    <name evidence="8" type="ORF">PFICI_12338</name>
</gene>
<dbReference type="OrthoDB" id="2193432at2759"/>
<proteinExistence type="inferred from homology"/>
<dbReference type="GO" id="GO:0046982">
    <property type="term" value="F:protein heterodimerization activity"/>
    <property type="evidence" value="ECO:0007669"/>
    <property type="project" value="InterPro"/>
</dbReference>
<feature type="region of interest" description="Disordered" evidence="6">
    <location>
        <begin position="88"/>
        <end position="149"/>
    </location>
</feature>
<name>W3WNM6_PESFW</name>
<evidence type="ECO:0000313" key="8">
    <source>
        <dbReference type="EMBL" id="ETS75394.1"/>
    </source>
</evidence>
<dbReference type="KEGG" id="pfy:PFICI_12338"/>
<evidence type="ECO:0000256" key="2">
    <source>
        <dbReference type="ARBA" id="ARBA00007530"/>
    </source>
</evidence>
<dbReference type="GeneID" id="19277351"/>
<evidence type="ECO:0000313" key="9">
    <source>
        <dbReference type="Proteomes" id="UP000030651"/>
    </source>
</evidence>
<dbReference type="InterPro" id="IPR009072">
    <property type="entry name" value="Histone-fold"/>
</dbReference>
<organism evidence="8 9">
    <name type="scientific">Pestalotiopsis fici (strain W106-1 / CGMCC3.15140)</name>
    <dbReference type="NCBI Taxonomy" id="1229662"/>
    <lineage>
        <taxon>Eukaryota</taxon>
        <taxon>Fungi</taxon>
        <taxon>Dikarya</taxon>
        <taxon>Ascomycota</taxon>
        <taxon>Pezizomycotina</taxon>
        <taxon>Sordariomycetes</taxon>
        <taxon>Xylariomycetidae</taxon>
        <taxon>Amphisphaeriales</taxon>
        <taxon>Sporocadaceae</taxon>
        <taxon>Pestalotiopsis</taxon>
    </lineage>
</organism>
<dbReference type="CDD" id="cd07981">
    <property type="entry name" value="HFD_TAF12"/>
    <property type="match status" value="1"/>
</dbReference>
<evidence type="ECO:0000256" key="3">
    <source>
        <dbReference type="ARBA" id="ARBA00023015"/>
    </source>
</evidence>
<feature type="compositionally biased region" description="Low complexity" evidence="6">
    <location>
        <begin position="90"/>
        <end position="122"/>
    </location>
</feature>
<dbReference type="RefSeq" id="XP_007839110.1">
    <property type="nucleotide sequence ID" value="XM_007840919.1"/>
</dbReference>
<evidence type="ECO:0000256" key="6">
    <source>
        <dbReference type="SAM" id="MobiDB-lite"/>
    </source>
</evidence>
<dbReference type="GO" id="GO:0003677">
    <property type="term" value="F:DNA binding"/>
    <property type="evidence" value="ECO:0007669"/>
    <property type="project" value="TreeGrafter"/>
</dbReference>
<feature type="compositionally biased region" description="Polar residues" evidence="6">
    <location>
        <begin position="314"/>
        <end position="330"/>
    </location>
</feature>
<reference evidence="9" key="1">
    <citation type="journal article" date="2015" name="BMC Genomics">
        <title>Genomic and transcriptomic analysis of the endophytic fungus Pestalotiopsis fici reveals its lifestyle and high potential for synthesis of natural products.</title>
        <authorList>
            <person name="Wang X."/>
            <person name="Zhang X."/>
            <person name="Liu L."/>
            <person name="Xiang M."/>
            <person name="Wang W."/>
            <person name="Sun X."/>
            <person name="Che Y."/>
            <person name="Guo L."/>
            <person name="Liu G."/>
            <person name="Guo L."/>
            <person name="Wang C."/>
            <person name="Yin W.B."/>
            <person name="Stadler M."/>
            <person name="Zhang X."/>
            <person name="Liu X."/>
        </authorList>
    </citation>
    <scope>NUCLEOTIDE SEQUENCE [LARGE SCALE GENOMIC DNA]</scope>
    <source>
        <strain evidence="9">W106-1 / CGMCC3.15140</strain>
    </source>
</reference>
<feature type="compositionally biased region" description="Low complexity" evidence="6">
    <location>
        <begin position="1"/>
        <end position="12"/>
    </location>
</feature>
<dbReference type="SUPFAM" id="SSF47113">
    <property type="entry name" value="Histone-fold"/>
    <property type="match status" value="1"/>
</dbReference>
<dbReference type="GO" id="GO:0051123">
    <property type="term" value="P:RNA polymerase II preinitiation complex assembly"/>
    <property type="evidence" value="ECO:0007669"/>
    <property type="project" value="TreeGrafter"/>
</dbReference>
<dbReference type="InterPro" id="IPR037794">
    <property type="entry name" value="TAF12"/>
</dbReference>
<dbReference type="eggNOG" id="KOG1142">
    <property type="taxonomic scope" value="Eukaryota"/>
</dbReference>
<evidence type="ECO:0000256" key="4">
    <source>
        <dbReference type="ARBA" id="ARBA00023163"/>
    </source>
</evidence>
<keyword evidence="5" id="KW-0539">Nucleus</keyword>
<dbReference type="Proteomes" id="UP000030651">
    <property type="component" value="Unassembled WGS sequence"/>
</dbReference>
<feature type="region of interest" description="Disordered" evidence="6">
    <location>
        <begin position="314"/>
        <end position="417"/>
    </location>
</feature>
<dbReference type="AlphaFoldDB" id="W3WNM6"/>
<dbReference type="EMBL" id="KI912118">
    <property type="protein sequence ID" value="ETS75394.1"/>
    <property type="molecule type" value="Genomic_DNA"/>
</dbReference>
<comment type="subcellular location">
    <subcellularLocation>
        <location evidence="1">Nucleus</location>
    </subcellularLocation>
</comment>
<keyword evidence="3" id="KW-0805">Transcription regulation</keyword>
<evidence type="ECO:0000256" key="1">
    <source>
        <dbReference type="ARBA" id="ARBA00004123"/>
    </source>
</evidence>
<feature type="region of interest" description="Disordered" evidence="6">
    <location>
        <begin position="215"/>
        <end position="234"/>
    </location>
</feature>
<feature type="compositionally biased region" description="Low complexity" evidence="6">
    <location>
        <begin position="331"/>
        <end position="347"/>
    </location>
</feature>
<dbReference type="GO" id="GO:0000124">
    <property type="term" value="C:SAGA complex"/>
    <property type="evidence" value="ECO:0007669"/>
    <property type="project" value="InterPro"/>
</dbReference>
<keyword evidence="9" id="KW-1185">Reference proteome</keyword>
<protein>
    <recommendedName>
        <fullName evidence="7">Transcription initiation factor TFIID subunit 12 domain-containing protein</fullName>
    </recommendedName>
</protein>
<dbReference type="Gene3D" id="1.10.20.10">
    <property type="entry name" value="Histone, subunit A"/>
    <property type="match status" value="1"/>
</dbReference>
<feature type="compositionally biased region" description="Low complexity" evidence="6">
    <location>
        <begin position="373"/>
        <end position="407"/>
    </location>
</feature>
<feature type="region of interest" description="Disordered" evidence="6">
    <location>
        <begin position="431"/>
        <end position="457"/>
    </location>
</feature>
<dbReference type="InterPro" id="IPR003228">
    <property type="entry name" value="TFIID_TAF12_dom"/>
</dbReference>
<feature type="compositionally biased region" description="Low complexity" evidence="6">
    <location>
        <begin position="268"/>
        <end position="285"/>
    </location>
</feature>
<dbReference type="InParanoid" id="W3WNM6"/>
<dbReference type="Pfam" id="PF03847">
    <property type="entry name" value="TFIID_20kDa"/>
    <property type="match status" value="1"/>
</dbReference>
<feature type="domain" description="Transcription initiation factor TFIID subunit 12" evidence="7">
    <location>
        <begin position="548"/>
        <end position="621"/>
    </location>
</feature>
<feature type="compositionally biased region" description="Polar residues" evidence="6">
    <location>
        <begin position="289"/>
        <end position="298"/>
    </location>
</feature>